<dbReference type="EMBL" id="SEKV01001165">
    <property type="protein sequence ID" value="TFY51525.1"/>
    <property type="molecule type" value="Genomic_DNA"/>
</dbReference>
<feature type="compositionally biased region" description="Basic and acidic residues" evidence="1">
    <location>
        <begin position="30"/>
        <end position="46"/>
    </location>
</feature>
<proteinExistence type="predicted"/>
<dbReference type="AlphaFoldDB" id="A0A4Y9XN53"/>
<gene>
    <name evidence="2" type="ORF">EVJ58_g10517</name>
</gene>
<name>A0A4Y9XN53_9APHY</name>
<comment type="caution">
    <text evidence="2">The sequence shown here is derived from an EMBL/GenBank/DDBJ whole genome shotgun (WGS) entry which is preliminary data.</text>
</comment>
<evidence type="ECO:0000256" key="1">
    <source>
        <dbReference type="SAM" id="MobiDB-lite"/>
    </source>
</evidence>
<feature type="compositionally biased region" description="Basic residues" evidence="1">
    <location>
        <begin position="47"/>
        <end position="56"/>
    </location>
</feature>
<dbReference type="Proteomes" id="UP000298390">
    <property type="component" value="Unassembled WGS sequence"/>
</dbReference>
<feature type="region of interest" description="Disordered" evidence="1">
    <location>
        <begin position="30"/>
        <end position="56"/>
    </location>
</feature>
<reference evidence="2 3" key="1">
    <citation type="submission" date="2019-01" db="EMBL/GenBank/DDBJ databases">
        <title>Genome sequencing of the rare red list fungi Fomitopsis rosea.</title>
        <authorList>
            <person name="Buettner E."/>
            <person name="Kellner H."/>
        </authorList>
    </citation>
    <scope>NUCLEOTIDE SEQUENCE [LARGE SCALE GENOMIC DNA]</scope>
    <source>
        <strain evidence="2 3">DSM 105464</strain>
    </source>
</reference>
<accession>A0A4Y9XN53</accession>
<evidence type="ECO:0000313" key="3">
    <source>
        <dbReference type="Proteomes" id="UP000298390"/>
    </source>
</evidence>
<protein>
    <submittedName>
        <fullName evidence="2">Uncharacterized protein</fullName>
    </submittedName>
</protein>
<sequence>MDYQTWLVFHKEYMHDLKLGITLLGEAIEREMPKKEREERARELAKPRRSQRRRRQ</sequence>
<evidence type="ECO:0000313" key="2">
    <source>
        <dbReference type="EMBL" id="TFY51525.1"/>
    </source>
</evidence>
<organism evidence="2 3">
    <name type="scientific">Rhodofomes roseus</name>
    <dbReference type="NCBI Taxonomy" id="34475"/>
    <lineage>
        <taxon>Eukaryota</taxon>
        <taxon>Fungi</taxon>
        <taxon>Dikarya</taxon>
        <taxon>Basidiomycota</taxon>
        <taxon>Agaricomycotina</taxon>
        <taxon>Agaricomycetes</taxon>
        <taxon>Polyporales</taxon>
        <taxon>Rhodofomes</taxon>
    </lineage>
</organism>